<dbReference type="PANTHER" id="PTHR15885:SF1">
    <property type="entry name" value="COILED-COIL DOMAIN-CONTAINING PROTEIN 174"/>
    <property type="match status" value="1"/>
</dbReference>
<proteinExistence type="predicted"/>
<feature type="domain" description="CCDC174 alpha/beta GRSR" evidence="3">
    <location>
        <begin position="142"/>
        <end position="170"/>
    </location>
</feature>
<dbReference type="InParanoid" id="A0A1W4X6V4"/>
<feature type="region of interest" description="Disordered" evidence="2">
    <location>
        <begin position="174"/>
        <end position="205"/>
    </location>
</feature>
<dbReference type="InterPro" id="IPR057464">
    <property type="entry name" value="CCDC174_GRSR"/>
</dbReference>
<dbReference type="Pfam" id="PF13300">
    <property type="entry name" value="DUF4078"/>
    <property type="match status" value="1"/>
</dbReference>
<feature type="compositionally biased region" description="Polar residues" evidence="2">
    <location>
        <begin position="440"/>
        <end position="451"/>
    </location>
</feature>
<feature type="region of interest" description="Disordered" evidence="2">
    <location>
        <begin position="382"/>
        <end position="454"/>
    </location>
</feature>
<evidence type="ECO:0000256" key="1">
    <source>
        <dbReference type="ARBA" id="ARBA00023054"/>
    </source>
</evidence>
<feature type="compositionally biased region" description="Basic and acidic residues" evidence="2">
    <location>
        <begin position="40"/>
        <end position="59"/>
    </location>
</feature>
<feature type="region of interest" description="Disordered" evidence="2">
    <location>
        <begin position="36"/>
        <end position="59"/>
    </location>
</feature>
<dbReference type="PANTHER" id="PTHR15885">
    <property type="entry name" value="COILED-COIL DOMAIN-CONTAINING PROTEIN 174"/>
    <property type="match status" value="1"/>
</dbReference>
<keyword evidence="1" id="KW-0175">Coiled coil</keyword>
<feature type="compositionally biased region" description="Basic and acidic residues" evidence="2">
    <location>
        <begin position="423"/>
        <end position="432"/>
    </location>
</feature>
<reference evidence="5" key="1">
    <citation type="submission" date="2025-08" db="UniProtKB">
        <authorList>
            <consortium name="RefSeq"/>
        </authorList>
    </citation>
    <scope>IDENTIFICATION</scope>
    <source>
        <tissue evidence="5">Entire body</tissue>
    </source>
</reference>
<dbReference type="Pfam" id="PF25449">
    <property type="entry name" value="CCDC174_GRSR"/>
    <property type="match status" value="1"/>
</dbReference>
<feature type="compositionally biased region" description="Basic and acidic residues" evidence="2">
    <location>
        <begin position="270"/>
        <end position="302"/>
    </location>
</feature>
<dbReference type="GO" id="GO:0005634">
    <property type="term" value="C:nucleus"/>
    <property type="evidence" value="ECO:0007669"/>
    <property type="project" value="TreeGrafter"/>
</dbReference>
<dbReference type="KEGG" id="apln:108739244"/>
<accession>A0A1W4X6V4</accession>
<feature type="compositionally biased region" description="Basic and acidic residues" evidence="2">
    <location>
        <begin position="174"/>
        <end position="201"/>
    </location>
</feature>
<evidence type="ECO:0000259" key="3">
    <source>
        <dbReference type="Pfam" id="PF25449"/>
    </source>
</evidence>
<dbReference type="STRING" id="224129.A0A1W4X6V4"/>
<dbReference type="RefSeq" id="XP_018328567.1">
    <property type="nucleotide sequence ID" value="XM_018473065.1"/>
</dbReference>
<dbReference type="AlphaFoldDB" id="A0A1W4X6V4"/>
<protein>
    <submittedName>
        <fullName evidence="5">Coiled-coil domain-containing protein 174</fullName>
    </submittedName>
</protein>
<keyword evidence="4" id="KW-1185">Reference proteome</keyword>
<dbReference type="GeneID" id="108739244"/>
<organism evidence="4 5">
    <name type="scientific">Agrilus planipennis</name>
    <name type="common">Emerald ash borer</name>
    <name type="synonym">Agrilus marcopoli</name>
    <dbReference type="NCBI Taxonomy" id="224129"/>
    <lineage>
        <taxon>Eukaryota</taxon>
        <taxon>Metazoa</taxon>
        <taxon>Ecdysozoa</taxon>
        <taxon>Arthropoda</taxon>
        <taxon>Hexapoda</taxon>
        <taxon>Insecta</taxon>
        <taxon>Pterygota</taxon>
        <taxon>Neoptera</taxon>
        <taxon>Endopterygota</taxon>
        <taxon>Coleoptera</taxon>
        <taxon>Polyphaga</taxon>
        <taxon>Elateriformia</taxon>
        <taxon>Buprestoidea</taxon>
        <taxon>Buprestidae</taxon>
        <taxon>Agrilinae</taxon>
        <taxon>Agrilus</taxon>
    </lineage>
</organism>
<evidence type="ECO:0000313" key="4">
    <source>
        <dbReference type="Proteomes" id="UP000192223"/>
    </source>
</evidence>
<dbReference type="OrthoDB" id="333551at2759"/>
<evidence type="ECO:0000313" key="5">
    <source>
        <dbReference type="RefSeq" id="XP_018328567.1"/>
    </source>
</evidence>
<feature type="compositionally biased region" description="Polar residues" evidence="2">
    <location>
        <begin position="396"/>
        <end position="408"/>
    </location>
</feature>
<dbReference type="Proteomes" id="UP000192223">
    <property type="component" value="Unplaced"/>
</dbReference>
<dbReference type="FunCoup" id="A0A1W4X6V4">
    <property type="interactions" value="1050"/>
</dbReference>
<evidence type="ECO:0000256" key="2">
    <source>
        <dbReference type="SAM" id="MobiDB-lite"/>
    </source>
</evidence>
<feature type="compositionally biased region" description="Acidic residues" evidence="2">
    <location>
        <begin position="314"/>
        <end position="334"/>
    </location>
</feature>
<name>A0A1W4X6V4_AGRPL</name>
<gene>
    <name evidence="5" type="primary">LOC108739244</name>
</gene>
<feature type="region of interest" description="Disordered" evidence="2">
    <location>
        <begin position="270"/>
        <end position="366"/>
    </location>
</feature>
<dbReference type="InterPro" id="IPR025066">
    <property type="entry name" value="CCDC174-like"/>
</dbReference>
<sequence>MSTYEISKSSLLSLKAEVLRKQEEISKAKLQNKFKRQKEPKKLTPLEVKNKGVEQREIQDSQEDIDLLQKSRTVLEHKAQLYDKLCSSDKTISGEENEHIQKYLVHFDKKKYSNKESSDHESQEENFNESVYEPAQNPDEEWIEYIDCLGRTRTCMKKDLEFLKSKDEDLRAAVEKDSNKAEQLVDRKEQENKSEDLKPLDENNELLSADMRREIMRQQWEKEEAELAKKENIHYQDVLFNEARTHGVGYYAFSKDEEERKRQQEALKKLRQETEQEQKKAQQLKQQREKQLKARIRAAENRKRARLGLPPLEDHEDDEEEGTQQLDEEKEKEEEEKKRKQEEVEKVKIQKSKEAHIRPWDIGKEGVKEHYVYSQEEWIAKKRKERPDEFAPPQQYKRSNFRSLNSYQDNKEDENNKNLYFSTKKEEKEQSKTAKHKWKSSNPYKNSQTNEEVGEKQIIDKTSINSNTEFQASLIVNECSDNEDDRLLNDYKLISNPAKEMHSRGRGAEIAPPSTFEYYGPNSSNKKAKCEEKQNIEEAISAGLKFLRNQFEKKKPNNRDNEMFIM</sequence>
<feature type="compositionally biased region" description="Basic and acidic residues" evidence="2">
    <location>
        <begin position="335"/>
        <end position="366"/>
    </location>
</feature>